<dbReference type="SUPFAM" id="SSF160246">
    <property type="entry name" value="EspE N-terminal domain-like"/>
    <property type="match status" value="1"/>
</dbReference>
<dbReference type="SUPFAM" id="SSF52540">
    <property type="entry name" value="P-loop containing nucleoside triphosphate hydrolases"/>
    <property type="match status" value="1"/>
</dbReference>
<keyword evidence="6" id="KW-1185">Reference proteome</keyword>
<sequence length="578" mass="64348">MSAPFELTHSQPLILELLARRGRFDSKQIEELEELLVKASPGSLPEAVLIRAGRVSDAEVARIYADDLLIPLAPPVDDRSEAVKRLAGLLPENLCTSKLICPTAIRDDVLDVAFVSPEMMGVVHELQIMTGLRIKPQIAPLSQVESLLDALYRNNQHSQEISRETEGFHDASHAEAEVDENILLLDTPPANDENGRIVRMVNQILEQALRNRASDIHLEPFEDGCKFRLRIDGVLHELPSPSKAVFVMILSRLKVLAKMDIAEKRIPQDGAIAVKNVDKRVDLRVNTVPTVHGEKMVMRILDKEAIPLNLTDLGLDERQATDLIEAIRAPHGLAMVTGPTGSGKSTTLYACLNMLNEPKHNICTVEDPVEYKFKGMNQVQVKSQVGLTFSSALRAFLRQDPDIIMVGEVRDQETAEICLRAALTGHFVLSTIHTNDALSAVTRLQDMGIEPFLLSCTLRVLEAQRLVRLLCPKCKEPFEVGAELAERHNLIQGEVLYRPKGCIHCRRLGYKGRVGVFEVIRITPRLMQLIQNRTPLDQLRKAAREEGMKMLYDTALDKVRQGLTSLEAALSVTMAEEA</sequence>
<reference evidence="6" key="1">
    <citation type="submission" date="2016-12" db="EMBL/GenBank/DDBJ databases">
        <title>Comparative genomics of four Isosphaeraceae planctomycetes: a common pool of plasmids and glycoside hydrolase genes.</title>
        <authorList>
            <person name="Ivanova A."/>
        </authorList>
    </citation>
    <scope>NUCLEOTIDE SEQUENCE [LARGE SCALE GENOMIC DNA]</scope>
    <source>
        <strain evidence="6">PX4</strain>
    </source>
</reference>
<dbReference type="InterPro" id="IPR007831">
    <property type="entry name" value="T2SS_GspE_N"/>
</dbReference>
<dbReference type="OrthoDB" id="263158at2"/>
<dbReference type="Gene3D" id="3.30.300.160">
    <property type="entry name" value="Type II secretion system, protein E, N-terminal domain"/>
    <property type="match status" value="1"/>
</dbReference>
<dbReference type="PROSITE" id="PS00662">
    <property type="entry name" value="T2SP_E"/>
    <property type="match status" value="1"/>
</dbReference>
<comment type="similarity">
    <text evidence="1">Belongs to the GSP E family.</text>
</comment>
<feature type="domain" description="Bacterial type II secretion system protein E" evidence="4">
    <location>
        <begin position="397"/>
        <end position="411"/>
    </location>
</feature>
<name>A0A1U7CYX5_9BACT</name>
<dbReference type="STRING" id="1387353.BSF38_05736"/>
<keyword evidence="3" id="KW-0067">ATP-binding</keyword>
<evidence type="ECO:0000256" key="2">
    <source>
        <dbReference type="ARBA" id="ARBA00022741"/>
    </source>
</evidence>
<evidence type="ECO:0000313" key="5">
    <source>
        <dbReference type="EMBL" id="APW64144.1"/>
    </source>
</evidence>
<protein>
    <submittedName>
        <fullName evidence="5">Type II secretion system protein E</fullName>
    </submittedName>
</protein>
<organism evidence="5 6">
    <name type="scientific">Paludisphaera borealis</name>
    <dbReference type="NCBI Taxonomy" id="1387353"/>
    <lineage>
        <taxon>Bacteria</taxon>
        <taxon>Pseudomonadati</taxon>
        <taxon>Planctomycetota</taxon>
        <taxon>Planctomycetia</taxon>
        <taxon>Isosphaerales</taxon>
        <taxon>Isosphaeraceae</taxon>
        <taxon>Paludisphaera</taxon>
    </lineage>
</organism>
<evidence type="ECO:0000256" key="1">
    <source>
        <dbReference type="ARBA" id="ARBA00006611"/>
    </source>
</evidence>
<dbReference type="InterPro" id="IPR001482">
    <property type="entry name" value="T2SS/T4SS_dom"/>
</dbReference>
<dbReference type="KEGG" id="pbor:BSF38_05736"/>
<dbReference type="Gene3D" id="3.30.450.90">
    <property type="match status" value="1"/>
</dbReference>
<dbReference type="Gene3D" id="3.40.50.300">
    <property type="entry name" value="P-loop containing nucleotide triphosphate hydrolases"/>
    <property type="match status" value="1"/>
</dbReference>
<gene>
    <name evidence="5" type="primary">epsE_5</name>
    <name evidence="5" type="ORF">BSF38_05736</name>
</gene>
<dbReference type="InterPro" id="IPR027417">
    <property type="entry name" value="P-loop_NTPase"/>
</dbReference>
<dbReference type="EMBL" id="CP019082">
    <property type="protein sequence ID" value="APW64144.1"/>
    <property type="molecule type" value="Genomic_DNA"/>
</dbReference>
<dbReference type="GO" id="GO:0005524">
    <property type="term" value="F:ATP binding"/>
    <property type="evidence" value="ECO:0007669"/>
    <property type="project" value="UniProtKB-KW"/>
</dbReference>
<dbReference type="Pfam" id="PF05157">
    <property type="entry name" value="MshEN"/>
    <property type="match status" value="1"/>
</dbReference>
<dbReference type="Pfam" id="PF00437">
    <property type="entry name" value="T2SSE"/>
    <property type="match status" value="1"/>
</dbReference>
<dbReference type="RefSeq" id="WP_076350414.1">
    <property type="nucleotide sequence ID" value="NZ_CP019082.1"/>
</dbReference>
<dbReference type="Proteomes" id="UP000186309">
    <property type="component" value="Chromosome"/>
</dbReference>
<dbReference type="PANTHER" id="PTHR30258:SF1">
    <property type="entry name" value="PROTEIN TRANSPORT PROTEIN HOFB HOMOLOG"/>
    <property type="match status" value="1"/>
</dbReference>
<keyword evidence="2" id="KW-0547">Nucleotide-binding</keyword>
<dbReference type="FunFam" id="3.40.50.300:FF:000398">
    <property type="entry name" value="Type IV pilus assembly ATPase PilB"/>
    <property type="match status" value="1"/>
</dbReference>
<dbReference type="InterPro" id="IPR037257">
    <property type="entry name" value="T2SS_E_N_sf"/>
</dbReference>
<dbReference type="CDD" id="cd01129">
    <property type="entry name" value="PulE-GspE-like"/>
    <property type="match status" value="1"/>
</dbReference>
<dbReference type="GO" id="GO:0005886">
    <property type="term" value="C:plasma membrane"/>
    <property type="evidence" value="ECO:0007669"/>
    <property type="project" value="TreeGrafter"/>
</dbReference>
<accession>A0A1U7CYX5</accession>
<dbReference type="PANTHER" id="PTHR30258">
    <property type="entry name" value="TYPE II SECRETION SYSTEM PROTEIN GSPE-RELATED"/>
    <property type="match status" value="1"/>
</dbReference>
<evidence type="ECO:0000313" key="6">
    <source>
        <dbReference type="Proteomes" id="UP000186309"/>
    </source>
</evidence>
<evidence type="ECO:0000259" key="4">
    <source>
        <dbReference type="PROSITE" id="PS00662"/>
    </source>
</evidence>
<evidence type="ECO:0000256" key="3">
    <source>
        <dbReference type="ARBA" id="ARBA00022840"/>
    </source>
</evidence>
<dbReference type="AlphaFoldDB" id="A0A1U7CYX5"/>
<dbReference type="GO" id="GO:0016887">
    <property type="term" value="F:ATP hydrolysis activity"/>
    <property type="evidence" value="ECO:0007669"/>
    <property type="project" value="TreeGrafter"/>
</dbReference>
<proteinExistence type="inferred from homology"/>